<comment type="caution">
    <text evidence="2">The sequence shown here is derived from an EMBL/GenBank/DDBJ whole genome shotgun (WGS) entry which is preliminary data.</text>
</comment>
<evidence type="ECO:0000313" key="3">
    <source>
        <dbReference type="Proteomes" id="UP000004508"/>
    </source>
</evidence>
<reference evidence="2 3" key="1">
    <citation type="journal article" date="2011" name="Stand. Genomic Sci.">
        <title>Non-contiguous finished genome sequence and contextual data of the filamentous soil bacterium Ktedonobacter racemifer type strain (SOSP1-21).</title>
        <authorList>
            <person name="Chang Y.J."/>
            <person name="Land M."/>
            <person name="Hauser L."/>
            <person name="Chertkov O."/>
            <person name="Del Rio T.G."/>
            <person name="Nolan M."/>
            <person name="Copeland A."/>
            <person name="Tice H."/>
            <person name="Cheng J.F."/>
            <person name="Lucas S."/>
            <person name="Han C."/>
            <person name="Goodwin L."/>
            <person name="Pitluck S."/>
            <person name="Ivanova N."/>
            <person name="Ovchinikova G."/>
            <person name="Pati A."/>
            <person name="Chen A."/>
            <person name="Palaniappan K."/>
            <person name="Mavromatis K."/>
            <person name="Liolios K."/>
            <person name="Brettin T."/>
            <person name="Fiebig A."/>
            <person name="Rohde M."/>
            <person name="Abt B."/>
            <person name="Goker M."/>
            <person name="Detter J.C."/>
            <person name="Woyke T."/>
            <person name="Bristow J."/>
            <person name="Eisen J.A."/>
            <person name="Markowitz V."/>
            <person name="Hugenholtz P."/>
            <person name="Kyrpides N.C."/>
            <person name="Klenk H.P."/>
            <person name="Lapidus A."/>
        </authorList>
    </citation>
    <scope>NUCLEOTIDE SEQUENCE [LARGE SCALE GENOMIC DNA]</scope>
    <source>
        <strain evidence="3">DSM 44963</strain>
    </source>
</reference>
<sequence length="51" mass="6059">MQKLAAMCRQLLHNHILLYTPPFFLPTLVFFALADFLFLSSPVFRRYNRSI</sequence>
<keyword evidence="1" id="KW-0472">Membrane</keyword>
<dbReference type="STRING" id="485913.Krac_12328"/>
<gene>
    <name evidence="2" type="ORF">Krac_12328</name>
</gene>
<protein>
    <submittedName>
        <fullName evidence="2">Uncharacterized protein</fullName>
    </submittedName>
</protein>
<organism evidence="2 3">
    <name type="scientific">Ktedonobacter racemifer DSM 44963</name>
    <dbReference type="NCBI Taxonomy" id="485913"/>
    <lineage>
        <taxon>Bacteria</taxon>
        <taxon>Bacillati</taxon>
        <taxon>Chloroflexota</taxon>
        <taxon>Ktedonobacteria</taxon>
        <taxon>Ktedonobacterales</taxon>
        <taxon>Ktedonobacteraceae</taxon>
        <taxon>Ktedonobacter</taxon>
    </lineage>
</organism>
<keyword evidence="1" id="KW-1133">Transmembrane helix</keyword>
<name>D6TGI3_KTERA</name>
<evidence type="ECO:0000313" key="2">
    <source>
        <dbReference type="EMBL" id="EFH90695.1"/>
    </source>
</evidence>
<accession>D6TGI3</accession>
<dbReference type="Proteomes" id="UP000004508">
    <property type="component" value="Unassembled WGS sequence"/>
</dbReference>
<keyword evidence="3" id="KW-1185">Reference proteome</keyword>
<proteinExistence type="predicted"/>
<evidence type="ECO:0000256" key="1">
    <source>
        <dbReference type="SAM" id="Phobius"/>
    </source>
</evidence>
<feature type="transmembrane region" description="Helical" evidence="1">
    <location>
        <begin position="23"/>
        <end position="44"/>
    </location>
</feature>
<dbReference type="AlphaFoldDB" id="D6TGI3"/>
<dbReference type="InParanoid" id="D6TGI3"/>
<dbReference type="EMBL" id="ADVG01000001">
    <property type="protein sequence ID" value="EFH90695.1"/>
    <property type="molecule type" value="Genomic_DNA"/>
</dbReference>
<keyword evidence="1" id="KW-0812">Transmembrane</keyword>